<reference evidence="1 2" key="1">
    <citation type="submission" date="2024-09" db="EMBL/GenBank/DDBJ databases">
        <authorList>
            <person name="Sun Q."/>
            <person name="Mori K."/>
        </authorList>
    </citation>
    <scope>NUCLEOTIDE SEQUENCE [LARGE SCALE GENOMIC DNA]</scope>
    <source>
        <strain evidence="1 2">CCM 7759</strain>
    </source>
</reference>
<evidence type="ECO:0008006" key="3">
    <source>
        <dbReference type="Google" id="ProtNLM"/>
    </source>
</evidence>
<name>A0ABV6DFS8_9BACL</name>
<keyword evidence="2" id="KW-1185">Reference proteome</keyword>
<organism evidence="1 2">
    <name type="scientific">Paenibacillus chartarius</name>
    <dbReference type="NCBI Taxonomy" id="747481"/>
    <lineage>
        <taxon>Bacteria</taxon>
        <taxon>Bacillati</taxon>
        <taxon>Bacillota</taxon>
        <taxon>Bacilli</taxon>
        <taxon>Bacillales</taxon>
        <taxon>Paenibacillaceae</taxon>
        <taxon>Paenibacillus</taxon>
    </lineage>
</organism>
<evidence type="ECO:0000313" key="1">
    <source>
        <dbReference type="EMBL" id="MFC0211474.1"/>
    </source>
</evidence>
<sequence>MIIAYEYSTPTNEQMTRLGWPAGHIQQSISDVSVVAYDGEEPVGFGYVTATDGTGASSCCIQVHPDYAARQIDANIRKLLLVRSMKMKQPQAVCEVS</sequence>
<dbReference type="EMBL" id="JBHLWN010000019">
    <property type="protein sequence ID" value="MFC0211474.1"/>
    <property type="molecule type" value="Genomic_DNA"/>
</dbReference>
<dbReference type="Gene3D" id="3.40.630.30">
    <property type="match status" value="1"/>
</dbReference>
<protein>
    <recommendedName>
        <fullName evidence="3">N-acetyltransferase domain-containing protein</fullName>
    </recommendedName>
</protein>
<comment type="caution">
    <text evidence="1">The sequence shown here is derived from an EMBL/GenBank/DDBJ whole genome shotgun (WGS) entry which is preliminary data.</text>
</comment>
<proteinExistence type="predicted"/>
<dbReference type="Proteomes" id="UP001589776">
    <property type="component" value="Unassembled WGS sequence"/>
</dbReference>
<accession>A0ABV6DFS8</accession>
<evidence type="ECO:0000313" key="2">
    <source>
        <dbReference type="Proteomes" id="UP001589776"/>
    </source>
</evidence>
<dbReference type="RefSeq" id="WP_377468454.1">
    <property type="nucleotide sequence ID" value="NZ_JBHLWN010000019.1"/>
</dbReference>
<gene>
    <name evidence="1" type="ORF">ACFFK0_03255</name>
</gene>